<dbReference type="SMART" id="SM00239">
    <property type="entry name" value="C2"/>
    <property type="match status" value="2"/>
</dbReference>
<dbReference type="GO" id="GO:0006952">
    <property type="term" value="P:defense response"/>
    <property type="evidence" value="ECO:0007669"/>
    <property type="project" value="UniProtKB-KW"/>
</dbReference>
<feature type="domain" description="C2" evidence="10">
    <location>
        <begin position="22"/>
        <end position="157"/>
    </location>
</feature>
<evidence type="ECO:0000256" key="1">
    <source>
        <dbReference type="ARBA" id="ARBA00004193"/>
    </source>
</evidence>
<dbReference type="AlphaFoldDB" id="A0A072VGY2"/>
<evidence type="ECO:0000256" key="8">
    <source>
        <dbReference type="ARBA" id="ARBA00023136"/>
    </source>
</evidence>
<dbReference type="InterPro" id="IPR045052">
    <property type="entry name" value="Copine"/>
</dbReference>
<dbReference type="SUPFAM" id="SSF53300">
    <property type="entry name" value="vWA-like"/>
    <property type="match status" value="1"/>
</dbReference>
<dbReference type="EnsemblPlants" id="KEH41299">
    <property type="protein sequence ID" value="KEH41299"/>
    <property type="gene ID" value="MTR_1g048160"/>
</dbReference>
<dbReference type="PROSITE" id="PS50234">
    <property type="entry name" value="VWFA"/>
    <property type="match status" value="1"/>
</dbReference>
<dbReference type="CDD" id="cd04047">
    <property type="entry name" value="C2B_Copine"/>
    <property type="match status" value="1"/>
</dbReference>
<sequence length="581" mass="63712">MGGCLSDMKGAKEAVGGIAPGNNTNDAVDFFYTAQGFQPLFTNVELSLSASNLLDLDIVSKSDPMAVVYAKKGDGKLEELGRTEVITNSLNPEWIEKINIAFHFEIVQPLVFHVYDIDTSYHGVPTKTLKLNDQEFLGEASCTLSEIVTKQSRSLTIRLQNKGGNISQINQGAITIHAEETVAAKNAVDIIFRCSHLDNKDIFSKSDPFLRISRVVESGGTVPIFKTEVIDNNLNPKWRPLCLNFQQFGSKDTPLLIECFDFNSSGNHVLIGKLKKSVADLEKLYQEKKGANFVMPSTRNGQEKVLKGQLFVDQYCEKEQFSFIDYISSGFELNFLVAVDFTASNGSPQQPDSLHYIDLSGRLNSYQKAIMEVGEVIQFYDSDKLFPAWGFGGKIPGGTISHCFNLNGSPTSSEVVGVEGIMEAYGSALRSVTLSGPTLFGPVINMAAQMAAEALSSYNSTKYYVLLIITDGVVTDLQETIDSVVKASDLPLSILIVGVGSADFTSMEVLDADNGRRLKSSTGRLATRDIVQFVPMREVQSGQISVVQALLEELPSQFLAFMRSRDIKPLVSHFPHARSIQ</sequence>
<reference evidence="12 14" key="2">
    <citation type="journal article" date="2014" name="BMC Genomics">
        <title>An improved genome release (version Mt4.0) for the model legume Medicago truncatula.</title>
        <authorList>
            <person name="Tang H."/>
            <person name="Krishnakumar V."/>
            <person name="Bidwell S."/>
            <person name="Rosen B."/>
            <person name="Chan A."/>
            <person name="Zhou S."/>
            <person name="Gentzbittel L."/>
            <person name="Childs K.L."/>
            <person name="Yandell M."/>
            <person name="Gundlach H."/>
            <person name="Mayer K.F."/>
            <person name="Schwartz D.C."/>
            <person name="Town C.D."/>
        </authorList>
    </citation>
    <scope>GENOME REANNOTATION</scope>
    <source>
        <strain evidence="12">A17</strain>
        <strain evidence="13 14">cv. Jemalong A17</strain>
    </source>
</reference>
<dbReference type="KEGG" id="mtr:25483162"/>
<dbReference type="HOGENOM" id="CLU_020452_3_1_1"/>
<evidence type="ECO:0000256" key="5">
    <source>
        <dbReference type="ARBA" id="ARBA00022737"/>
    </source>
</evidence>
<dbReference type="PANTHER" id="PTHR10857">
    <property type="entry name" value="COPINE"/>
    <property type="match status" value="1"/>
</dbReference>
<accession>A0A072VGY2</accession>
<keyword evidence="3" id="KW-1003">Cell membrane</keyword>
<dbReference type="InterPro" id="IPR035892">
    <property type="entry name" value="C2_domain_sf"/>
</dbReference>
<dbReference type="Pfam" id="PF07002">
    <property type="entry name" value="Copine"/>
    <property type="match status" value="1"/>
</dbReference>
<name>A0A072VGY2_MEDTR</name>
<dbReference type="GO" id="GO:0046872">
    <property type="term" value="F:metal ion binding"/>
    <property type="evidence" value="ECO:0007669"/>
    <property type="project" value="UniProtKB-KW"/>
</dbReference>
<dbReference type="OrthoDB" id="5855668at2759"/>
<keyword evidence="7" id="KW-0106">Calcium</keyword>
<protein>
    <submittedName>
        <fullName evidence="12">Calcium-dependent phospholipid-binding copine family protein</fullName>
    </submittedName>
</protein>
<evidence type="ECO:0000313" key="14">
    <source>
        <dbReference type="Proteomes" id="UP000002051"/>
    </source>
</evidence>
<dbReference type="CDD" id="cd01459">
    <property type="entry name" value="vWA_copine_like"/>
    <property type="match status" value="1"/>
</dbReference>
<dbReference type="SUPFAM" id="SSF49562">
    <property type="entry name" value="C2 domain (Calcium/lipid-binding domain, CaLB)"/>
    <property type="match status" value="2"/>
</dbReference>
<dbReference type="InterPro" id="IPR036465">
    <property type="entry name" value="vWFA_dom_sf"/>
</dbReference>
<reference evidence="13" key="3">
    <citation type="submission" date="2015-04" db="UniProtKB">
        <authorList>
            <consortium name="EnsemblPlants"/>
        </authorList>
    </citation>
    <scope>IDENTIFICATION</scope>
    <source>
        <strain evidence="13">cv. Jemalong A17</strain>
    </source>
</reference>
<evidence type="ECO:0000259" key="11">
    <source>
        <dbReference type="PROSITE" id="PS50234"/>
    </source>
</evidence>
<dbReference type="InterPro" id="IPR037768">
    <property type="entry name" value="C2B_Copine"/>
</dbReference>
<feature type="domain" description="C2" evidence="10">
    <location>
        <begin position="168"/>
        <end position="295"/>
    </location>
</feature>
<dbReference type="Proteomes" id="UP000002051">
    <property type="component" value="Unassembled WGS sequence"/>
</dbReference>
<keyword evidence="9" id="KW-0449">Lipoprotein</keyword>
<evidence type="ECO:0000256" key="6">
    <source>
        <dbReference type="ARBA" id="ARBA00022821"/>
    </source>
</evidence>
<dbReference type="GO" id="GO:0005544">
    <property type="term" value="F:calcium-dependent phospholipid binding"/>
    <property type="evidence" value="ECO:0000318"/>
    <property type="project" value="GO_Central"/>
</dbReference>
<evidence type="ECO:0000256" key="7">
    <source>
        <dbReference type="ARBA" id="ARBA00022837"/>
    </source>
</evidence>
<keyword evidence="4" id="KW-0479">Metal-binding</keyword>
<comment type="subcellular location">
    <subcellularLocation>
        <location evidence="1">Cell membrane</location>
        <topology evidence="1">Lipid-anchor</topology>
    </subcellularLocation>
</comment>
<keyword evidence="6" id="KW-0611">Plant defense</keyword>
<dbReference type="PROSITE" id="PS50004">
    <property type="entry name" value="C2"/>
    <property type="match status" value="2"/>
</dbReference>
<evidence type="ECO:0000313" key="13">
    <source>
        <dbReference type="EnsemblPlants" id="KEH41299"/>
    </source>
</evidence>
<gene>
    <name evidence="13" type="primary">25483162</name>
    <name evidence="12" type="ordered locus">MTR_1g048160</name>
</gene>
<dbReference type="GO" id="GO:0005886">
    <property type="term" value="C:plasma membrane"/>
    <property type="evidence" value="ECO:0000318"/>
    <property type="project" value="GO_Central"/>
</dbReference>
<dbReference type="Gene3D" id="2.60.40.150">
    <property type="entry name" value="C2 domain"/>
    <property type="match status" value="2"/>
</dbReference>
<dbReference type="FunFam" id="2.60.40.150:FF:000168">
    <property type="entry name" value="Protein BONZAI 1"/>
    <property type="match status" value="1"/>
</dbReference>
<evidence type="ECO:0000313" key="12">
    <source>
        <dbReference type="EMBL" id="KEH41299.1"/>
    </source>
</evidence>
<dbReference type="InterPro" id="IPR010734">
    <property type="entry name" value="Copine_C"/>
</dbReference>
<evidence type="ECO:0000259" key="10">
    <source>
        <dbReference type="PROSITE" id="PS50004"/>
    </source>
</evidence>
<dbReference type="PANTHER" id="PTHR10857:SF120">
    <property type="entry name" value="PROTEIN BONZAI 3"/>
    <property type="match status" value="1"/>
</dbReference>
<keyword evidence="14" id="KW-1185">Reference proteome</keyword>
<dbReference type="EMBL" id="CM001217">
    <property type="protein sequence ID" value="KEH41299.1"/>
    <property type="molecule type" value="Genomic_DNA"/>
</dbReference>
<keyword evidence="8" id="KW-0472">Membrane</keyword>
<dbReference type="InterPro" id="IPR002035">
    <property type="entry name" value="VWF_A"/>
</dbReference>
<evidence type="ECO:0000256" key="3">
    <source>
        <dbReference type="ARBA" id="ARBA00022475"/>
    </source>
</evidence>
<proteinExistence type="inferred from homology"/>
<evidence type="ECO:0000256" key="9">
    <source>
        <dbReference type="ARBA" id="ARBA00023288"/>
    </source>
</evidence>
<dbReference type="FunFam" id="2.60.40.150:FF:000186">
    <property type="entry name" value="Protein BONZAI 3"/>
    <property type="match status" value="1"/>
</dbReference>
<dbReference type="GO" id="GO:0071277">
    <property type="term" value="P:cellular response to calcium ion"/>
    <property type="evidence" value="ECO:0000318"/>
    <property type="project" value="GO_Central"/>
</dbReference>
<comment type="similarity">
    <text evidence="2">Belongs to the copine family.</text>
</comment>
<keyword evidence="5" id="KW-0677">Repeat</keyword>
<dbReference type="InterPro" id="IPR000008">
    <property type="entry name" value="C2_dom"/>
</dbReference>
<reference evidence="12 14" key="1">
    <citation type="journal article" date="2011" name="Nature">
        <title>The Medicago genome provides insight into the evolution of rhizobial symbioses.</title>
        <authorList>
            <person name="Young N.D."/>
            <person name="Debelle F."/>
            <person name="Oldroyd G.E."/>
            <person name="Geurts R."/>
            <person name="Cannon S.B."/>
            <person name="Udvardi M.K."/>
            <person name="Benedito V.A."/>
            <person name="Mayer K.F."/>
            <person name="Gouzy J."/>
            <person name="Schoof H."/>
            <person name="Van de Peer Y."/>
            <person name="Proost S."/>
            <person name="Cook D.R."/>
            <person name="Meyers B.C."/>
            <person name="Spannagl M."/>
            <person name="Cheung F."/>
            <person name="De Mita S."/>
            <person name="Krishnakumar V."/>
            <person name="Gundlach H."/>
            <person name="Zhou S."/>
            <person name="Mudge J."/>
            <person name="Bharti A.K."/>
            <person name="Murray J.D."/>
            <person name="Naoumkina M.A."/>
            <person name="Rosen B."/>
            <person name="Silverstein K.A."/>
            <person name="Tang H."/>
            <person name="Rombauts S."/>
            <person name="Zhao P.X."/>
            <person name="Zhou P."/>
            <person name="Barbe V."/>
            <person name="Bardou P."/>
            <person name="Bechner M."/>
            <person name="Bellec A."/>
            <person name="Berger A."/>
            <person name="Berges H."/>
            <person name="Bidwell S."/>
            <person name="Bisseling T."/>
            <person name="Choisne N."/>
            <person name="Couloux A."/>
            <person name="Denny R."/>
            <person name="Deshpande S."/>
            <person name="Dai X."/>
            <person name="Doyle J.J."/>
            <person name="Dudez A.M."/>
            <person name="Farmer A.D."/>
            <person name="Fouteau S."/>
            <person name="Franken C."/>
            <person name="Gibelin C."/>
            <person name="Gish J."/>
            <person name="Goldstein S."/>
            <person name="Gonzalez A.J."/>
            <person name="Green P.J."/>
            <person name="Hallab A."/>
            <person name="Hartog M."/>
            <person name="Hua A."/>
            <person name="Humphray S.J."/>
            <person name="Jeong D.H."/>
            <person name="Jing Y."/>
            <person name="Jocker A."/>
            <person name="Kenton S.M."/>
            <person name="Kim D.J."/>
            <person name="Klee K."/>
            <person name="Lai H."/>
            <person name="Lang C."/>
            <person name="Lin S."/>
            <person name="Macmil S.L."/>
            <person name="Magdelenat G."/>
            <person name="Matthews L."/>
            <person name="McCorrison J."/>
            <person name="Monaghan E.L."/>
            <person name="Mun J.H."/>
            <person name="Najar F.Z."/>
            <person name="Nicholson C."/>
            <person name="Noirot C."/>
            <person name="O'Bleness M."/>
            <person name="Paule C.R."/>
            <person name="Poulain J."/>
            <person name="Prion F."/>
            <person name="Qin B."/>
            <person name="Qu C."/>
            <person name="Retzel E.F."/>
            <person name="Riddle C."/>
            <person name="Sallet E."/>
            <person name="Samain S."/>
            <person name="Samson N."/>
            <person name="Sanders I."/>
            <person name="Saurat O."/>
            <person name="Scarpelli C."/>
            <person name="Schiex T."/>
            <person name="Segurens B."/>
            <person name="Severin A.J."/>
            <person name="Sherrier D.J."/>
            <person name="Shi R."/>
            <person name="Sims S."/>
            <person name="Singer S.R."/>
            <person name="Sinharoy S."/>
            <person name="Sterck L."/>
            <person name="Viollet A."/>
            <person name="Wang B.B."/>
            <person name="Wang K."/>
            <person name="Wang M."/>
            <person name="Wang X."/>
            <person name="Warfsmann J."/>
            <person name="Weissenbach J."/>
            <person name="White D.D."/>
            <person name="White J.D."/>
            <person name="Wiley G.B."/>
            <person name="Wincker P."/>
            <person name="Xing Y."/>
            <person name="Yang L."/>
            <person name="Yao Z."/>
            <person name="Ying F."/>
            <person name="Zhai J."/>
            <person name="Zhou L."/>
            <person name="Zuber A."/>
            <person name="Denarie J."/>
            <person name="Dixon R.A."/>
            <person name="May G.D."/>
            <person name="Schwartz D.C."/>
            <person name="Rogers J."/>
            <person name="Quetier F."/>
            <person name="Town C.D."/>
            <person name="Roe B.A."/>
        </authorList>
    </citation>
    <scope>NUCLEOTIDE SEQUENCE [LARGE SCALE GENOMIC DNA]</scope>
    <source>
        <strain evidence="12">A17</strain>
        <strain evidence="13 14">cv. Jemalong A17</strain>
    </source>
</reference>
<dbReference type="SMART" id="SM00327">
    <property type="entry name" value="VWA"/>
    <property type="match status" value="1"/>
</dbReference>
<evidence type="ECO:0000256" key="2">
    <source>
        <dbReference type="ARBA" id="ARBA00009048"/>
    </source>
</evidence>
<evidence type="ECO:0000256" key="4">
    <source>
        <dbReference type="ARBA" id="ARBA00022723"/>
    </source>
</evidence>
<dbReference type="CDD" id="cd04048">
    <property type="entry name" value="C2A_Copine"/>
    <property type="match status" value="1"/>
</dbReference>
<dbReference type="Pfam" id="PF00168">
    <property type="entry name" value="C2"/>
    <property type="match status" value="2"/>
</dbReference>
<organism evidence="12 14">
    <name type="scientific">Medicago truncatula</name>
    <name type="common">Barrel medic</name>
    <name type="synonym">Medicago tribuloides</name>
    <dbReference type="NCBI Taxonomy" id="3880"/>
    <lineage>
        <taxon>Eukaryota</taxon>
        <taxon>Viridiplantae</taxon>
        <taxon>Streptophyta</taxon>
        <taxon>Embryophyta</taxon>
        <taxon>Tracheophyta</taxon>
        <taxon>Spermatophyta</taxon>
        <taxon>Magnoliopsida</taxon>
        <taxon>eudicotyledons</taxon>
        <taxon>Gunneridae</taxon>
        <taxon>Pentapetalae</taxon>
        <taxon>rosids</taxon>
        <taxon>fabids</taxon>
        <taxon>Fabales</taxon>
        <taxon>Fabaceae</taxon>
        <taxon>Papilionoideae</taxon>
        <taxon>50 kb inversion clade</taxon>
        <taxon>NPAAA clade</taxon>
        <taxon>Hologalegina</taxon>
        <taxon>IRL clade</taxon>
        <taxon>Trifolieae</taxon>
        <taxon>Medicago</taxon>
    </lineage>
</organism>
<feature type="domain" description="VWFA" evidence="11">
    <location>
        <begin position="334"/>
        <end position="554"/>
    </location>
</feature>